<proteinExistence type="predicted"/>
<sequence length="275" mass="29850">MRVTEPPARESAWPVKVATAPVNFGIYSAREPFISAAEYARIAVDCGYAGTDLGPRGYLEEVPTDSCPALAGGWHDLRFGQQEGFAEDLSALEDTAWLLHSRNRYPDMSSFAPKPTLACPPSGPLDAAGWGLLVRQAYRAASRCRDHGLEPVFHHHLDTSIETPDDIDRLLELTELELCLDTGHLLAAGGDPLATLARWGHRVRHVHVKDALADGTFCRLGAGRLDLAAFLDALRALAYEGWIVVEQDVPDGGQDLGRIIGDMRHNRAVLAGLGV</sequence>
<dbReference type="Proteomes" id="UP000730482">
    <property type="component" value="Unassembled WGS sequence"/>
</dbReference>
<dbReference type="SUPFAM" id="SSF51658">
    <property type="entry name" value="Xylose isomerase-like"/>
    <property type="match status" value="1"/>
</dbReference>
<dbReference type="Gene3D" id="3.20.20.150">
    <property type="entry name" value="Divalent-metal-dependent TIM barrel enzymes"/>
    <property type="match status" value="1"/>
</dbReference>
<evidence type="ECO:0000259" key="1">
    <source>
        <dbReference type="Pfam" id="PF01261"/>
    </source>
</evidence>
<dbReference type="EMBL" id="JAAFYZ010000069">
    <property type="protein sequence ID" value="MBS2549341.1"/>
    <property type="molecule type" value="Genomic_DNA"/>
</dbReference>
<accession>A0ABS5KTG0</accession>
<dbReference type="InterPro" id="IPR013022">
    <property type="entry name" value="Xyl_isomerase-like_TIM-brl"/>
</dbReference>
<reference evidence="2 3" key="1">
    <citation type="submission" date="2020-02" db="EMBL/GenBank/DDBJ databases">
        <title>Acidophilic actinobacteria isolated from forest soil.</title>
        <authorList>
            <person name="Golinska P."/>
        </authorList>
    </citation>
    <scope>NUCLEOTIDE SEQUENCE [LARGE SCALE GENOMIC DNA]</scope>
    <source>
        <strain evidence="2 3">NL8</strain>
    </source>
</reference>
<dbReference type="Pfam" id="PF01261">
    <property type="entry name" value="AP_endonuc_2"/>
    <property type="match status" value="1"/>
</dbReference>
<evidence type="ECO:0000313" key="2">
    <source>
        <dbReference type="EMBL" id="MBS2549341.1"/>
    </source>
</evidence>
<comment type="caution">
    <text evidence="2">The sequence shown here is derived from an EMBL/GenBank/DDBJ whole genome shotgun (WGS) entry which is preliminary data.</text>
</comment>
<dbReference type="PANTHER" id="PTHR12110:SF41">
    <property type="entry name" value="INOSOSE DEHYDRATASE"/>
    <property type="match status" value="1"/>
</dbReference>
<organism evidence="2 3">
    <name type="scientific">Catenulispora pinistramenti</name>
    <dbReference type="NCBI Taxonomy" id="2705254"/>
    <lineage>
        <taxon>Bacteria</taxon>
        <taxon>Bacillati</taxon>
        <taxon>Actinomycetota</taxon>
        <taxon>Actinomycetes</taxon>
        <taxon>Catenulisporales</taxon>
        <taxon>Catenulisporaceae</taxon>
        <taxon>Catenulispora</taxon>
    </lineage>
</organism>
<protein>
    <submittedName>
        <fullName evidence="2">TIM barrel protein</fullName>
    </submittedName>
</protein>
<dbReference type="InterPro" id="IPR036237">
    <property type="entry name" value="Xyl_isomerase-like_sf"/>
</dbReference>
<dbReference type="RefSeq" id="WP_212010900.1">
    <property type="nucleotide sequence ID" value="NZ_JAAFYZ010000069.1"/>
</dbReference>
<gene>
    <name evidence="2" type="ORF">KGQ19_20970</name>
</gene>
<dbReference type="InterPro" id="IPR050312">
    <property type="entry name" value="IolE/XylAMocC-like"/>
</dbReference>
<evidence type="ECO:0000313" key="3">
    <source>
        <dbReference type="Proteomes" id="UP000730482"/>
    </source>
</evidence>
<dbReference type="PANTHER" id="PTHR12110">
    <property type="entry name" value="HYDROXYPYRUVATE ISOMERASE"/>
    <property type="match status" value="1"/>
</dbReference>
<feature type="domain" description="Xylose isomerase-like TIM barrel" evidence="1">
    <location>
        <begin position="127"/>
        <end position="249"/>
    </location>
</feature>
<name>A0ABS5KTG0_9ACTN</name>
<keyword evidence="3" id="KW-1185">Reference proteome</keyword>